<accession>A0A1T4LPZ1</accession>
<dbReference type="SUPFAM" id="SSF53748">
    <property type="entry name" value="Phosphoglycerate kinase"/>
    <property type="match status" value="1"/>
</dbReference>
<dbReference type="PRINTS" id="PR00477">
    <property type="entry name" value="PHGLYCKINASE"/>
</dbReference>
<comment type="subcellular location">
    <subcellularLocation>
        <location evidence="9">Cytoplasm</location>
    </subcellularLocation>
</comment>
<feature type="binding site" evidence="9">
    <location>
        <position position="176"/>
    </location>
    <ligand>
        <name>substrate</name>
    </ligand>
</feature>
<comment type="subunit">
    <text evidence="9">Monomer.</text>
</comment>
<dbReference type="GeneID" id="78316950"/>
<dbReference type="AlphaFoldDB" id="A0A1T4LPZ1"/>
<dbReference type="EMBL" id="FUWG01000012">
    <property type="protein sequence ID" value="SJZ56608.1"/>
    <property type="molecule type" value="Genomic_DNA"/>
</dbReference>
<evidence type="ECO:0000256" key="11">
    <source>
        <dbReference type="RuleBase" id="RU000532"/>
    </source>
</evidence>
<comment type="similarity">
    <text evidence="2 9 11">Belongs to the phosphoglycerate kinase family.</text>
</comment>
<evidence type="ECO:0000313" key="13">
    <source>
        <dbReference type="Proteomes" id="UP000190423"/>
    </source>
</evidence>
<dbReference type="PIRSF" id="PIRSF000724">
    <property type="entry name" value="Pgk"/>
    <property type="match status" value="1"/>
</dbReference>
<gene>
    <name evidence="9" type="primary">pgk</name>
    <name evidence="12" type="ORF">SAMN02745149_01666</name>
</gene>
<dbReference type="OrthoDB" id="9808460at2"/>
<dbReference type="HAMAP" id="MF_00145">
    <property type="entry name" value="Phosphoglyc_kinase"/>
    <property type="match status" value="1"/>
</dbReference>
<keyword evidence="9" id="KW-0963">Cytoplasm</keyword>
<keyword evidence="4 9" id="KW-0808">Transferase</keyword>
<dbReference type="Proteomes" id="UP000190423">
    <property type="component" value="Unassembled WGS sequence"/>
</dbReference>
<dbReference type="FunFam" id="3.40.50.1260:FF:000005">
    <property type="entry name" value="Phosphoglycerate kinase"/>
    <property type="match status" value="1"/>
</dbReference>
<dbReference type="PANTHER" id="PTHR11406">
    <property type="entry name" value="PHOSPHOGLYCERATE KINASE"/>
    <property type="match status" value="1"/>
</dbReference>
<keyword evidence="6 9" id="KW-0418">Kinase</keyword>
<dbReference type="EC" id="2.7.2.3" evidence="3 9"/>
<feature type="binding site" evidence="9">
    <location>
        <begin position="59"/>
        <end position="62"/>
    </location>
    <ligand>
        <name>substrate</name>
    </ligand>
</feature>
<dbReference type="GO" id="GO:0004618">
    <property type="term" value="F:phosphoglycerate kinase activity"/>
    <property type="evidence" value="ECO:0007669"/>
    <property type="project" value="UniProtKB-UniRule"/>
</dbReference>
<dbReference type="GO" id="GO:0005524">
    <property type="term" value="F:ATP binding"/>
    <property type="evidence" value="ECO:0007669"/>
    <property type="project" value="UniProtKB-KW"/>
</dbReference>
<feature type="binding site" evidence="9">
    <location>
        <position position="139"/>
    </location>
    <ligand>
        <name>substrate</name>
    </ligand>
</feature>
<feature type="binding site" evidence="9">
    <location>
        <begin position="20"/>
        <end position="22"/>
    </location>
    <ligand>
        <name>substrate</name>
    </ligand>
</feature>
<evidence type="ECO:0000256" key="9">
    <source>
        <dbReference type="HAMAP-Rule" id="MF_00145"/>
    </source>
</evidence>
<name>A0A1T4LPZ1_TREPO</name>
<organism evidence="12 13">
    <name type="scientific">Treponema porcinum</name>
    <dbReference type="NCBI Taxonomy" id="261392"/>
    <lineage>
        <taxon>Bacteria</taxon>
        <taxon>Pseudomonadati</taxon>
        <taxon>Spirochaetota</taxon>
        <taxon>Spirochaetia</taxon>
        <taxon>Spirochaetales</taxon>
        <taxon>Treponemataceae</taxon>
        <taxon>Treponema</taxon>
    </lineage>
</organism>
<dbReference type="Pfam" id="PF00162">
    <property type="entry name" value="PGK"/>
    <property type="match status" value="1"/>
</dbReference>
<dbReference type="RefSeq" id="WP_078933565.1">
    <property type="nucleotide sequence ID" value="NZ_FUWG01000012.1"/>
</dbReference>
<feature type="binding site" evidence="9 10">
    <location>
        <position position="350"/>
    </location>
    <ligand>
        <name>ATP</name>
        <dbReference type="ChEBI" id="CHEBI:30616"/>
    </ligand>
</feature>
<dbReference type="InterPro" id="IPR036043">
    <property type="entry name" value="Phosphoglycerate_kinase_sf"/>
</dbReference>
<dbReference type="PANTHER" id="PTHR11406:SF23">
    <property type="entry name" value="PHOSPHOGLYCERATE KINASE 1, CHLOROPLASTIC-RELATED"/>
    <property type="match status" value="1"/>
</dbReference>
<dbReference type="InterPro" id="IPR015824">
    <property type="entry name" value="Phosphoglycerate_kinase_N"/>
</dbReference>
<protein>
    <recommendedName>
        <fullName evidence="3 9">Phosphoglycerate kinase</fullName>
        <ecNumber evidence="3 9">2.7.2.3</ecNumber>
    </recommendedName>
</protein>
<dbReference type="GO" id="GO:0005829">
    <property type="term" value="C:cytosol"/>
    <property type="evidence" value="ECO:0007669"/>
    <property type="project" value="TreeGrafter"/>
</dbReference>
<comment type="catalytic activity">
    <reaction evidence="1 9 11">
        <text>(2R)-3-phosphoglycerate + ATP = (2R)-3-phospho-glyceroyl phosphate + ADP</text>
        <dbReference type="Rhea" id="RHEA:14801"/>
        <dbReference type="ChEBI" id="CHEBI:30616"/>
        <dbReference type="ChEBI" id="CHEBI:57604"/>
        <dbReference type="ChEBI" id="CHEBI:58272"/>
        <dbReference type="ChEBI" id="CHEBI:456216"/>
        <dbReference type="EC" id="2.7.2.3"/>
    </reaction>
</comment>
<dbReference type="GO" id="GO:0006094">
    <property type="term" value="P:gluconeogenesis"/>
    <property type="evidence" value="ECO:0007669"/>
    <property type="project" value="TreeGrafter"/>
</dbReference>
<keyword evidence="8 9" id="KW-0324">Glycolysis</keyword>
<sequence>MIKTVKDVDLKGKRIIMRVDFNVPMKDGVVQDDTRIMAALPTIKYILEQNPRSLVLMSHLGDPKKDVKKAQEKAEKAGKTWTDADAEKFINGKNRMKPVVEYFASKLGKEVTFLPDALGQKAAIDALPEGAVAMLENVRFHKEETSKDSAERDVMAKELASYGDIFVNDAFGTAHRDQASTASISKFMNVPSVGGFLMEKEVKYIQPMVENPPKPQVAIIGGAKVSSKIAVLESLLKNASALVIGGGMAYTFLKAQGCKVGKSLVEDDFIDTAKKLLSDAEAKGVKIVLPVDHVGAEEFSPDAKPVAVDGKDIPDNLMAMDVGPKTIELYKEVLSTAKSIVWNGPVGVFEFDAFAKGTETVARLVAEATGRGAMTVVGGGDSVAAVNKFHLADKMSHVSTGGGASLEFLEGKTLPGIAILATK</sequence>
<evidence type="ECO:0000313" key="12">
    <source>
        <dbReference type="EMBL" id="SJZ56608.1"/>
    </source>
</evidence>
<dbReference type="Gene3D" id="3.40.50.1260">
    <property type="entry name" value="Phosphoglycerate kinase, N-terminal domain"/>
    <property type="match status" value="2"/>
</dbReference>
<reference evidence="12 13" key="1">
    <citation type="submission" date="2017-02" db="EMBL/GenBank/DDBJ databases">
        <authorList>
            <person name="Peterson S.W."/>
        </authorList>
    </citation>
    <scope>NUCLEOTIDE SEQUENCE [LARGE SCALE GENOMIC DNA]</scope>
    <source>
        <strain evidence="12 13">ATCC BAA-908</strain>
    </source>
</reference>
<evidence type="ECO:0000256" key="8">
    <source>
        <dbReference type="ARBA" id="ARBA00023152"/>
    </source>
</evidence>
<keyword evidence="13" id="KW-1185">Reference proteome</keyword>
<evidence type="ECO:0000256" key="6">
    <source>
        <dbReference type="ARBA" id="ARBA00022777"/>
    </source>
</evidence>
<feature type="binding site" evidence="9">
    <location>
        <position position="35"/>
    </location>
    <ligand>
        <name>substrate</name>
    </ligand>
</feature>
<feature type="binding site" evidence="9 10">
    <location>
        <position position="228"/>
    </location>
    <ligand>
        <name>ATP</name>
        <dbReference type="ChEBI" id="CHEBI:30616"/>
    </ligand>
</feature>
<dbReference type="InterPro" id="IPR001576">
    <property type="entry name" value="Phosphoglycerate_kinase"/>
</dbReference>
<feature type="binding site" evidence="9 10">
    <location>
        <begin position="379"/>
        <end position="382"/>
    </location>
    <ligand>
        <name>ATP</name>
        <dbReference type="ChEBI" id="CHEBI:30616"/>
    </ligand>
</feature>
<evidence type="ECO:0000256" key="10">
    <source>
        <dbReference type="PIRSR" id="PIRSR000724-2"/>
    </source>
</evidence>
<evidence type="ECO:0000256" key="1">
    <source>
        <dbReference type="ARBA" id="ARBA00000642"/>
    </source>
</evidence>
<dbReference type="GO" id="GO:0043531">
    <property type="term" value="F:ADP binding"/>
    <property type="evidence" value="ECO:0007669"/>
    <property type="project" value="TreeGrafter"/>
</dbReference>
<evidence type="ECO:0000256" key="7">
    <source>
        <dbReference type="ARBA" id="ARBA00022840"/>
    </source>
</evidence>
<comment type="pathway">
    <text evidence="9">Carbohydrate degradation; glycolysis; pyruvate from D-glyceraldehyde 3-phosphate: step 2/5.</text>
</comment>
<comment type="caution">
    <text evidence="9">Lacks conserved residue(s) required for the propagation of feature annotation.</text>
</comment>
<evidence type="ECO:0000256" key="4">
    <source>
        <dbReference type="ARBA" id="ARBA00022679"/>
    </source>
</evidence>
<evidence type="ECO:0000256" key="5">
    <source>
        <dbReference type="ARBA" id="ARBA00022741"/>
    </source>
</evidence>
<dbReference type="CDD" id="cd00318">
    <property type="entry name" value="Phosphoglycerate_kinase"/>
    <property type="match status" value="1"/>
</dbReference>
<dbReference type="UniPathway" id="UPA00109">
    <property type="reaction ID" value="UER00185"/>
</dbReference>
<keyword evidence="7 9" id="KW-0067">ATP-binding</keyword>
<dbReference type="GO" id="GO:0006096">
    <property type="term" value="P:glycolytic process"/>
    <property type="evidence" value="ECO:0007669"/>
    <property type="project" value="UniProtKB-UniRule"/>
</dbReference>
<dbReference type="FunFam" id="3.40.50.1260:FF:000007">
    <property type="entry name" value="Phosphoglycerate kinase"/>
    <property type="match status" value="1"/>
</dbReference>
<proteinExistence type="inferred from homology"/>
<keyword evidence="5 9" id="KW-0547">Nucleotide-binding</keyword>
<evidence type="ECO:0000256" key="2">
    <source>
        <dbReference type="ARBA" id="ARBA00008982"/>
    </source>
</evidence>
<evidence type="ECO:0000256" key="3">
    <source>
        <dbReference type="ARBA" id="ARBA00013061"/>
    </source>
</evidence>
<dbReference type="STRING" id="261392.SAMN02745149_01666"/>